<dbReference type="PANTHER" id="PTHR33443">
    <property type="entry name" value="ZGC:112980"/>
    <property type="match status" value="1"/>
</dbReference>
<name>A0ABQ8I8J0_9ROSI</name>
<accession>A0ABQ8I8J0</accession>
<organism evidence="1 2">
    <name type="scientific">Xanthoceras sorbifolium</name>
    <dbReference type="NCBI Taxonomy" id="99658"/>
    <lineage>
        <taxon>Eukaryota</taxon>
        <taxon>Viridiplantae</taxon>
        <taxon>Streptophyta</taxon>
        <taxon>Embryophyta</taxon>
        <taxon>Tracheophyta</taxon>
        <taxon>Spermatophyta</taxon>
        <taxon>Magnoliopsida</taxon>
        <taxon>eudicotyledons</taxon>
        <taxon>Gunneridae</taxon>
        <taxon>Pentapetalae</taxon>
        <taxon>rosids</taxon>
        <taxon>malvids</taxon>
        <taxon>Sapindales</taxon>
        <taxon>Sapindaceae</taxon>
        <taxon>Xanthoceroideae</taxon>
        <taxon>Xanthoceras</taxon>
    </lineage>
</organism>
<dbReference type="InterPro" id="IPR053234">
    <property type="entry name" value="RPM1_Interactor"/>
</dbReference>
<sequence length="172" mass="20033">MAEIENKMKVIEISPCSLEKVKIEINLSSPASSTEKEKDGTPLRPIFCLKRKNDMEHFEKMEDCFILDFDPTDNEKCSVSENLHDDDDISILAEKGQVACRDYPHPRHLCVRFPFDTAPHENHFELCYCYVCDLAAPCKLWTESKVEHCHASPHVDDWKYKRNLARVKKEYV</sequence>
<evidence type="ECO:0000313" key="2">
    <source>
        <dbReference type="Proteomes" id="UP000827721"/>
    </source>
</evidence>
<keyword evidence="2" id="KW-1185">Reference proteome</keyword>
<protein>
    <submittedName>
        <fullName evidence="1">Uncharacterized protein</fullName>
    </submittedName>
</protein>
<comment type="caution">
    <text evidence="1">The sequence shown here is derived from an EMBL/GenBank/DDBJ whole genome shotgun (WGS) entry which is preliminary data.</text>
</comment>
<evidence type="ECO:0000313" key="1">
    <source>
        <dbReference type="EMBL" id="KAH7572622.1"/>
    </source>
</evidence>
<reference evidence="1 2" key="1">
    <citation type="submission" date="2021-02" db="EMBL/GenBank/DDBJ databases">
        <title>Plant Genome Project.</title>
        <authorList>
            <person name="Zhang R.-G."/>
        </authorList>
    </citation>
    <scope>NUCLEOTIDE SEQUENCE [LARGE SCALE GENOMIC DNA]</scope>
    <source>
        <tissue evidence="1">Leaves</tissue>
    </source>
</reference>
<dbReference type="EMBL" id="JAFEMO010000004">
    <property type="protein sequence ID" value="KAH7572622.1"/>
    <property type="molecule type" value="Genomic_DNA"/>
</dbReference>
<gene>
    <name evidence="1" type="ORF">JRO89_XS04G0282600</name>
</gene>
<dbReference type="Proteomes" id="UP000827721">
    <property type="component" value="Unassembled WGS sequence"/>
</dbReference>
<dbReference type="PANTHER" id="PTHR33443:SF30">
    <property type="entry name" value="SARCOSINE DEHYDROGENASE-2C PROTEIN"/>
    <property type="match status" value="1"/>
</dbReference>
<proteinExistence type="predicted"/>